<protein>
    <submittedName>
        <fullName evidence="2">Uncharacterized protein</fullName>
    </submittedName>
</protein>
<keyword evidence="3" id="KW-1185">Reference proteome</keyword>
<feature type="region of interest" description="Disordered" evidence="1">
    <location>
        <begin position="57"/>
        <end position="76"/>
    </location>
</feature>
<gene>
    <name evidence="2" type="ORF">BJ554DRAFT_5845</name>
</gene>
<feature type="compositionally biased region" description="Gly residues" evidence="1">
    <location>
        <begin position="105"/>
        <end position="120"/>
    </location>
</feature>
<evidence type="ECO:0000313" key="2">
    <source>
        <dbReference type="EMBL" id="KAG5461896.1"/>
    </source>
</evidence>
<comment type="caution">
    <text evidence="2">The sequence shown here is derived from an EMBL/GenBank/DDBJ whole genome shotgun (WGS) entry which is preliminary data.</text>
</comment>
<reference evidence="2 3" key="1">
    <citation type="journal article" name="Sci. Rep.">
        <title>Genome-scale phylogenetic analyses confirm Olpidium as the closest living zoosporic fungus to the non-flagellated, terrestrial fungi.</title>
        <authorList>
            <person name="Chang Y."/>
            <person name="Rochon D."/>
            <person name="Sekimoto S."/>
            <person name="Wang Y."/>
            <person name="Chovatia M."/>
            <person name="Sandor L."/>
            <person name="Salamov A."/>
            <person name="Grigoriev I.V."/>
            <person name="Stajich J.E."/>
            <person name="Spatafora J.W."/>
        </authorList>
    </citation>
    <scope>NUCLEOTIDE SEQUENCE [LARGE SCALE GENOMIC DNA]</scope>
    <source>
        <strain evidence="2">S191</strain>
    </source>
</reference>
<organism evidence="2 3">
    <name type="scientific">Olpidium bornovanus</name>
    <dbReference type="NCBI Taxonomy" id="278681"/>
    <lineage>
        <taxon>Eukaryota</taxon>
        <taxon>Fungi</taxon>
        <taxon>Fungi incertae sedis</taxon>
        <taxon>Olpidiomycota</taxon>
        <taxon>Olpidiomycotina</taxon>
        <taxon>Olpidiomycetes</taxon>
        <taxon>Olpidiales</taxon>
        <taxon>Olpidiaceae</taxon>
        <taxon>Olpidium</taxon>
    </lineage>
</organism>
<dbReference type="Proteomes" id="UP000673691">
    <property type="component" value="Unassembled WGS sequence"/>
</dbReference>
<feature type="compositionally biased region" description="Acidic residues" evidence="1">
    <location>
        <begin position="129"/>
        <end position="144"/>
    </location>
</feature>
<feature type="region of interest" description="Disordered" evidence="1">
    <location>
        <begin position="88"/>
        <end position="162"/>
    </location>
</feature>
<name>A0A8H7ZYX7_9FUNG</name>
<accession>A0A8H7ZYX7</accession>
<evidence type="ECO:0000313" key="3">
    <source>
        <dbReference type="Proteomes" id="UP000673691"/>
    </source>
</evidence>
<feature type="region of interest" description="Disordered" evidence="1">
    <location>
        <begin position="1"/>
        <end position="51"/>
    </location>
</feature>
<proteinExistence type="predicted"/>
<feature type="compositionally biased region" description="Polar residues" evidence="1">
    <location>
        <begin position="149"/>
        <end position="162"/>
    </location>
</feature>
<evidence type="ECO:0000256" key="1">
    <source>
        <dbReference type="SAM" id="MobiDB-lite"/>
    </source>
</evidence>
<dbReference type="AlphaFoldDB" id="A0A8H7ZYX7"/>
<feature type="compositionally biased region" description="Polar residues" evidence="1">
    <location>
        <begin position="27"/>
        <end position="43"/>
    </location>
</feature>
<dbReference type="EMBL" id="JAEFCI010002955">
    <property type="protein sequence ID" value="KAG5461896.1"/>
    <property type="molecule type" value="Genomic_DNA"/>
</dbReference>
<sequence>MLALTSSQKRAHVCEDGGEAVGRSAPAQRTSFPLFSQSQNSAYTDPPSPLLQTKARLDTAGEAVSSNAPDGKGDDVVMNDAAHLDAEVFANVDPSGQQQQNPGEAGAGSQEGGVQNGAGRAGKSKSGDREDEEDEEDEEEEAREEVDTQVLNETQSLLAELE</sequence>